<dbReference type="Proteomes" id="UP000438448">
    <property type="component" value="Unassembled WGS sequence"/>
</dbReference>
<dbReference type="InterPro" id="IPR009051">
    <property type="entry name" value="Helical_ferredxn"/>
</dbReference>
<dbReference type="InterPro" id="IPR017900">
    <property type="entry name" value="4Fe4S_Fe_S_CS"/>
</dbReference>
<dbReference type="GO" id="GO:0051536">
    <property type="term" value="F:iron-sulfur cluster binding"/>
    <property type="evidence" value="ECO:0007669"/>
    <property type="project" value="UniProtKB-KW"/>
</dbReference>
<dbReference type="PANTHER" id="PTHR42827">
    <property type="entry name" value="IRON-SULFUR CLUSTER-BINDING PROTEIN-RELATED"/>
    <property type="match status" value="1"/>
</dbReference>
<protein>
    <submittedName>
        <fullName evidence="6">Epoxyqueuosine reductase</fullName>
        <ecNumber evidence="6">1.17.99.6</ecNumber>
    </submittedName>
</protein>
<dbReference type="AlphaFoldDB" id="A0A7K0CTY9"/>
<dbReference type="PROSITE" id="PS00198">
    <property type="entry name" value="4FE4S_FER_1"/>
    <property type="match status" value="1"/>
</dbReference>
<dbReference type="RefSeq" id="WP_227833084.1">
    <property type="nucleotide sequence ID" value="NZ_WEGK01000001.1"/>
</dbReference>
<reference evidence="6 7" key="1">
    <citation type="submission" date="2019-10" db="EMBL/GenBank/DDBJ databases">
        <title>Nocardia macrotermitis sp. nov. and Nocardia aurantia sp. nov., isolated from the gut of fungus growing-termite Macrotermes natalensis.</title>
        <authorList>
            <person name="Benndorf R."/>
            <person name="Schwitalla J."/>
            <person name="Martin K."/>
            <person name="De Beer W."/>
            <person name="Kaster A.-K."/>
            <person name="Vollmers J."/>
            <person name="Poulsen M."/>
            <person name="Beemelmanns C."/>
        </authorList>
    </citation>
    <scope>NUCLEOTIDE SEQUENCE [LARGE SCALE GENOMIC DNA]</scope>
    <source>
        <strain evidence="6 7">RB20</strain>
    </source>
</reference>
<gene>
    <name evidence="6" type="primary">queG</name>
    <name evidence="6" type="ORF">NRB20_00040</name>
</gene>
<evidence type="ECO:0000313" key="7">
    <source>
        <dbReference type="Proteomes" id="UP000438448"/>
    </source>
</evidence>
<evidence type="ECO:0000256" key="1">
    <source>
        <dbReference type="ARBA" id="ARBA00022723"/>
    </source>
</evidence>
<organism evidence="6 7">
    <name type="scientific">Nocardia macrotermitis</name>
    <dbReference type="NCBI Taxonomy" id="2585198"/>
    <lineage>
        <taxon>Bacteria</taxon>
        <taxon>Bacillati</taxon>
        <taxon>Actinomycetota</taxon>
        <taxon>Actinomycetes</taxon>
        <taxon>Mycobacteriales</taxon>
        <taxon>Nocardiaceae</taxon>
        <taxon>Nocardia</taxon>
    </lineage>
</organism>
<dbReference type="PROSITE" id="PS51379">
    <property type="entry name" value="4FE4S_FER_2"/>
    <property type="match status" value="1"/>
</dbReference>
<dbReference type="PANTHER" id="PTHR42827:SF1">
    <property type="entry name" value="IRON-SULFUR CLUSTER-BINDING PROTEIN"/>
    <property type="match status" value="1"/>
</dbReference>
<feature type="region of interest" description="Disordered" evidence="4">
    <location>
        <begin position="344"/>
        <end position="367"/>
    </location>
</feature>
<dbReference type="InterPro" id="IPR017896">
    <property type="entry name" value="4Fe4S_Fe-S-bd"/>
</dbReference>
<keyword evidence="1" id="KW-0479">Metal-binding</keyword>
<keyword evidence="2" id="KW-0408">Iron</keyword>
<dbReference type="Pfam" id="PF00037">
    <property type="entry name" value="Fer4"/>
    <property type="match status" value="1"/>
</dbReference>
<dbReference type="EMBL" id="WEGK01000001">
    <property type="protein sequence ID" value="MQY16941.1"/>
    <property type="molecule type" value="Genomic_DNA"/>
</dbReference>
<keyword evidence="6" id="KW-0560">Oxidoreductase</keyword>
<evidence type="ECO:0000256" key="2">
    <source>
        <dbReference type="ARBA" id="ARBA00023004"/>
    </source>
</evidence>
<keyword evidence="3" id="KW-0411">Iron-sulfur</keyword>
<evidence type="ECO:0000259" key="5">
    <source>
        <dbReference type="PROSITE" id="PS51379"/>
    </source>
</evidence>
<proteinExistence type="predicted"/>
<name>A0A7K0CTY9_9NOCA</name>
<feature type="domain" description="4Fe-4S ferredoxin-type" evidence="5">
    <location>
        <begin position="191"/>
        <end position="220"/>
    </location>
</feature>
<keyword evidence="7" id="KW-1185">Reference proteome</keyword>
<dbReference type="EC" id="1.17.99.6" evidence="6"/>
<comment type="caution">
    <text evidence="6">The sequence shown here is derived from an EMBL/GenBank/DDBJ whole genome shotgun (WGS) entry which is preliminary data.</text>
</comment>
<sequence length="367" mass="40681">MVMESEPTTPRRLADHPTVRRMAEQGRTRPAAVLSAAELREICLAAGADDVGFVAVDDPRVAPELEHARGILPTARTFVSFCVRMNRDNLRSPMRSLANTEFNHADDETNEVSRGITRALQDAGYRAMYPAPGYPMEVDQFPGRIWVIAHKVVAEAAGLGVMGIHRNVIHPKFGNFILLGTVVTDAVVDEPSANLDFNPCLECKLCVSACPVGAIAENGGFDFQACYTHNYREFMGGFTDWAETIADSADRDEYRERVATGESFSMWQSLSFKPNYKAGYCMAVCPAGEDVIGAFLDNRREHLDEVVRPLQNKREPVYVLSGSAAEEHVTRRFPHKTVKPVTNGFPDEVNDLLDQIGPRPRPRDPSE</sequence>
<dbReference type="SUPFAM" id="SSF46548">
    <property type="entry name" value="alpha-helical ferredoxin"/>
    <property type="match status" value="1"/>
</dbReference>
<dbReference type="GO" id="GO:0052693">
    <property type="term" value="F:epoxyqueuosine reductase activity"/>
    <property type="evidence" value="ECO:0007669"/>
    <property type="project" value="UniProtKB-EC"/>
</dbReference>
<dbReference type="GO" id="GO:0046872">
    <property type="term" value="F:metal ion binding"/>
    <property type="evidence" value="ECO:0007669"/>
    <property type="project" value="UniProtKB-KW"/>
</dbReference>
<dbReference type="Gene3D" id="1.10.1060.10">
    <property type="entry name" value="Alpha-helical ferredoxin"/>
    <property type="match status" value="1"/>
</dbReference>
<evidence type="ECO:0000256" key="4">
    <source>
        <dbReference type="SAM" id="MobiDB-lite"/>
    </source>
</evidence>
<evidence type="ECO:0000256" key="3">
    <source>
        <dbReference type="ARBA" id="ARBA00023014"/>
    </source>
</evidence>
<evidence type="ECO:0000313" key="6">
    <source>
        <dbReference type="EMBL" id="MQY16941.1"/>
    </source>
</evidence>
<accession>A0A7K0CTY9</accession>